<gene>
    <name evidence="2" type="ORF">D7Z54_00520</name>
</gene>
<evidence type="ECO:0000313" key="3">
    <source>
        <dbReference type="Proteomes" id="UP000275076"/>
    </source>
</evidence>
<sequence>MSNKKKIIGLILLAIFFISGFYSIFFVNQIAVLPLSECKPMFIFTPENVEYCSDIYTVDAFLLSFKYPTTYLCIISGLIIIISLFKNKWSLK</sequence>
<name>A0A428N9M0_9BACI</name>
<dbReference type="RefSeq" id="WP_125553396.1">
    <property type="nucleotide sequence ID" value="NZ_RBVX01000001.1"/>
</dbReference>
<evidence type="ECO:0000313" key="2">
    <source>
        <dbReference type="EMBL" id="RSL35092.1"/>
    </source>
</evidence>
<keyword evidence="1" id="KW-0812">Transmembrane</keyword>
<keyword evidence="1" id="KW-0472">Membrane</keyword>
<accession>A0A428N9M0</accession>
<organism evidence="2 3">
    <name type="scientific">Salibacterium salarium</name>
    <dbReference type="NCBI Taxonomy" id="284579"/>
    <lineage>
        <taxon>Bacteria</taxon>
        <taxon>Bacillati</taxon>
        <taxon>Bacillota</taxon>
        <taxon>Bacilli</taxon>
        <taxon>Bacillales</taxon>
        <taxon>Bacillaceae</taxon>
    </lineage>
</organism>
<dbReference type="Proteomes" id="UP000275076">
    <property type="component" value="Unassembled WGS sequence"/>
</dbReference>
<feature type="transmembrane region" description="Helical" evidence="1">
    <location>
        <begin position="67"/>
        <end position="85"/>
    </location>
</feature>
<dbReference type="OrthoDB" id="2879215at2"/>
<dbReference type="AlphaFoldDB" id="A0A428N9M0"/>
<keyword evidence="3" id="KW-1185">Reference proteome</keyword>
<feature type="transmembrane region" description="Helical" evidence="1">
    <location>
        <begin position="7"/>
        <end position="27"/>
    </location>
</feature>
<dbReference type="EMBL" id="RBVX01000001">
    <property type="protein sequence ID" value="RSL35092.1"/>
    <property type="molecule type" value="Genomic_DNA"/>
</dbReference>
<proteinExistence type="predicted"/>
<keyword evidence="1" id="KW-1133">Transmembrane helix</keyword>
<evidence type="ECO:0000256" key="1">
    <source>
        <dbReference type="SAM" id="Phobius"/>
    </source>
</evidence>
<evidence type="ECO:0008006" key="4">
    <source>
        <dbReference type="Google" id="ProtNLM"/>
    </source>
</evidence>
<reference evidence="2 3" key="1">
    <citation type="submission" date="2018-10" db="EMBL/GenBank/DDBJ databases">
        <title>Draft genome sequence of Bacillus salarius IM0101, isolated from a hypersaline soil in Inner Mongolia, China.</title>
        <authorList>
            <person name="Yamprayoonswat W."/>
            <person name="Boonvisut S."/>
            <person name="Jumpathong W."/>
            <person name="Sittihan S."/>
            <person name="Ruangsuj P."/>
            <person name="Wanthongcharoen S."/>
            <person name="Thongpramul N."/>
            <person name="Pimmason S."/>
            <person name="Yu B."/>
            <person name="Yasawong M."/>
        </authorList>
    </citation>
    <scope>NUCLEOTIDE SEQUENCE [LARGE SCALE GENOMIC DNA]</scope>
    <source>
        <strain evidence="2 3">IM0101</strain>
    </source>
</reference>
<protein>
    <recommendedName>
        <fullName evidence="4">DUF4306 domain-containing protein</fullName>
    </recommendedName>
</protein>
<comment type="caution">
    <text evidence="2">The sequence shown here is derived from an EMBL/GenBank/DDBJ whole genome shotgun (WGS) entry which is preliminary data.</text>
</comment>